<dbReference type="STRING" id="48003.BLA55_02865"/>
<organism evidence="8 9">
    <name type="scientific">Mycoplasmopsis pullorum</name>
    <dbReference type="NCBI Taxonomy" id="48003"/>
    <lineage>
        <taxon>Bacteria</taxon>
        <taxon>Bacillati</taxon>
        <taxon>Mycoplasmatota</taxon>
        <taxon>Mycoplasmoidales</taxon>
        <taxon>Metamycoplasmataceae</taxon>
        <taxon>Mycoplasmopsis</taxon>
    </lineage>
</organism>
<reference evidence="9" key="1">
    <citation type="submission" date="2016-10" db="EMBL/GenBank/DDBJ databases">
        <authorList>
            <person name="Beylefeld A."/>
            <person name="Abolnik C."/>
        </authorList>
    </citation>
    <scope>NUCLEOTIDE SEQUENCE [LARGE SCALE GENOMIC DNA]</scope>
    <source>
        <strain evidence="9">B359_6</strain>
    </source>
</reference>
<dbReference type="PANTHER" id="PTHR21248">
    <property type="entry name" value="CARDIOLIPIN SYNTHASE"/>
    <property type="match status" value="1"/>
</dbReference>
<dbReference type="GO" id="GO:0032049">
    <property type="term" value="P:cardiolipin biosynthetic process"/>
    <property type="evidence" value="ECO:0007669"/>
    <property type="project" value="UniProtKB-ARBA"/>
</dbReference>
<feature type="transmembrane region" description="Helical" evidence="6">
    <location>
        <begin position="9"/>
        <end position="31"/>
    </location>
</feature>
<evidence type="ECO:0000313" key="8">
    <source>
        <dbReference type="EMBL" id="APJ38583.1"/>
    </source>
</evidence>
<dbReference type="Gene3D" id="3.30.870.10">
    <property type="entry name" value="Endonuclease Chain A"/>
    <property type="match status" value="2"/>
</dbReference>
<dbReference type="AlphaFoldDB" id="A0A1L4FSJ5"/>
<gene>
    <name evidence="8" type="ORF">BLA55_02865</name>
</gene>
<proteinExistence type="predicted"/>
<comment type="subcellular location">
    <subcellularLocation>
        <location evidence="1">Cell membrane</location>
        <topology evidence="1">Multi-pass membrane protein</topology>
    </subcellularLocation>
</comment>
<keyword evidence="3 6" id="KW-0812">Transmembrane</keyword>
<dbReference type="Pfam" id="PF13091">
    <property type="entry name" value="PLDc_2"/>
    <property type="match status" value="2"/>
</dbReference>
<dbReference type="InterPro" id="IPR001736">
    <property type="entry name" value="PLipase_D/transphosphatidylase"/>
</dbReference>
<dbReference type="InterPro" id="IPR027379">
    <property type="entry name" value="CLS_N"/>
</dbReference>
<evidence type="ECO:0000256" key="5">
    <source>
        <dbReference type="ARBA" id="ARBA00023136"/>
    </source>
</evidence>
<keyword evidence="9" id="KW-1185">Reference proteome</keyword>
<evidence type="ECO:0000259" key="7">
    <source>
        <dbReference type="PROSITE" id="PS50035"/>
    </source>
</evidence>
<keyword evidence="5 6" id="KW-0472">Membrane</keyword>
<dbReference type="CDD" id="cd09112">
    <property type="entry name" value="PLDc_CLS_2"/>
    <property type="match status" value="1"/>
</dbReference>
<dbReference type="Pfam" id="PF13396">
    <property type="entry name" value="PLDc_N"/>
    <property type="match status" value="1"/>
</dbReference>
<dbReference type="SUPFAM" id="SSF56024">
    <property type="entry name" value="Phospholipase D/nuclease"/>
    <property type="match status" value="2"/>
</dbReference>
<evidence type="ECO:0000256" key="1">
    <source>
        <dbReference type="ARBA" id="ARBA00004651"/>
    </source>
</evidence>
<keyword evidence="2" id="KW-1003">Cell membrane</keyword>
<keyword evidence="4 6" id="KW-1133">Transmembrane helix</keyword>
<evidence type="ECO:0000256" key="2">
    <source>
        <dbReference type="ARBA" id="ARBA00022475"/>
    </source>
</evidence>
<feature type="domain" description="PLD phosphodiesterase" evidence="7">
    <location>
        <begin position="419"/>
        <end position="446"/>
    </location>
</feature>
<name>A0A1L4FSJ5_9BACT</name>
<dbReference type="GO" id="GO:0030572">
    <property type="term" value="F:phosphatidyltransferase activity"/>
    <property type="evidence" value="ECO:0007669"/>
    <property type="project" value="UniProtKB-ARBA"/>
</dbReference>
<dbReference type="Proteomes" id="UP000184322">
    <property type="component" value="Chromosome"/>
</dbReference>
<feature type="transmembrane region" description="Helical" evidence="6">
    <location>
        <begin position="37"/>
        <end position="57"/>
    </location>
</feature>
<protein>
    <recommendedName>
        <fullName evidence="7">PLD phosphodiesterase domain-containing protein</fullName>
    </recommendedName>
</protein>
<dbReference type="OrthoDB" id="9762009at2"/>
<evidence type="ECO:0000256" key="3">
    <source>
        <dbReference type="ARBA" id="ARBA00022692"/>
    </source>
</evidence>
<dbReference type="GO" id="GO:0005886">
    <property type="term" value="C:plasma membrane"/>
    <property type="evidence" value="ECO:0007669"/>
    <property type="project" value="UniProtKB-SubCell"/>
</dbReference>
<dbReference type="PROSITE" id="PS50035">
    <property type="entry name" value="PLD"/>
    <property type="match status" value="2"/>
</dbReference>
<dbReference type="SMART" id="SM00155">
    <property type="entry name" value="PLDc"/>
    <property type="match status" value="2"/>
</dbReference>
<evidence type="ECO:0000313" key="9">
    <source>
        <dbReference type="Proteomes" id="UP000184322"/>
    </source>
</evidence>
<dbReference type="RefSeq" id="WP_073372587.1">
    <property type="nucleotide sequence ID" value="NZ_CP017813.1"/>
</dbReference>
<accession>A0A1L4FSJ5</accession>
<feature type="domain" description="PLD phosphodiesterase" evidence="7">
    <location>
        <begin position="240"/>
        <end position="267"/>
    </location>
</feature>
<dbReference type="KEGG" id="mpul:BLA55_02865"/>
<evidence type="ECO:0000256" key="6">
    <source>
        <dbReference type="SAM" id="Phobius"/>
    </source>
</evidence>
<evidence type="ECO:0000256" key="4">
    <source>
        <dbReference type="ARBA" id="ARBA00022989"/>
    </source>
</evidence>
<sequence length="504" mass="59387">MKKSKFSDILLWIIQIIIILAYFCGVLLLTYLVNGQFLYLLFLGIYLLNLITTFLIWKQRRQSATKLSWILVTIIFPILGHVLYYIYGLSYWNKYEFKLRTNPKFNYNLYNNNHQYSKEVDRFNSKLKKYHNMNKNGIVNSQTQIVKEGFDFYEELFNGLNEAKESIEIVSYIIKKGEIFDQLVHILEKKASEGVRIKWLIDYFGSGSIGINPFEILKNFDNVEIKYIGKIYYPFIVSHSFYRNHQKFFIIDNKKVYTGGNNISDEYASFSKRFGHFIDLNYILSGPIVNLYIIHFAYFWEVITKKEIEIIPKLQNYTHEVQNYNSDIILIDDSPNLTYSESEMYWLKLFANAQKSIKIVTPYFSITDALWKLLIIGAKSMLDIEIYIPGLPDKKFIYNITLNQLKSLSKYGIKVYIMENHFLHTKLGIVDDEIAWFGTNNFDSRSMFAQYEIMNLVSGEIVSELIEIVNDYKSKSIPLEHHKFYNKKTTSLVKVIYNLAKPLV</sequence>
<dbReference type="EMBL" id="CP017813">
    <property type="protein sequence ID" value="APJ38583.1"/>
    <property type="molecule type" value="Genomic_DNA"/>
</dbReference>
<dbReference type="CDD" id="cd09110">
    <property type="entry name" value="PLDc_CLS_1"/>
    <property type="match status" value="1"/>
</dbReference>
<dbReference type="PANTHER" id="PTHR21248:SF7">
    <property type="entry name" value="MINOR CARDIOLIPIN SYNTHASE CLSB"/>
    <property type="match status" value="1"/>
</dbReference>
<feature type="transmembrane region" description="Helical" evidence="6">
    <location>
        <begin position="69"/>
        <end position="92"/>
    </location>
</feature>
<dbReference type="InterPro" id="IPR025202">
    <property type="entry name" value="PLD-like_dom"/>
</dbReference>